<evidence type="ECO:0000313" key="1">
    <source>
        <dbReference type="Proteomes" id="UP000887572"/>
    </source>
</evidence>
<dbReference type="Gene3D" id="3.40.50.300">
    <property type="entry name" value="P-loop containing nucleotide triphosphate hydrolases"/>
    <property type="match status" value="1"/>
</dbReference>
<dbReference type="AlphaFoldDB" id="A0A914I0M2"/>
<evidence type="ECO:0000313" key="2">
    <source>
        <dbReference type="WBParaSite" id="Gr19_v10_g5790.t1"/>
    </source>
</evidence>
<sequence length="179" mass="20620">MIVSGSTGSGKSEWIMRLLRNFDKMRAGKIGSVPVTVHNGVPTEEQIRERAKLGRMLLIFDDLVVGMNRHFLDTLFTRGSHNWGVSVILVTQHLFTKELRIARNNIHYLLLMRNPAEAYRDACAKNFGYLLVDMHQESSEALRLRTHMIFAKTVASSVPKHNWFAKRPMNSCYAWWKFA</sequence>
<dbReference type="InterPro" id="IPR027417">
    <property type="entry name" value="P-loop_NTPase"/>
</dbReference>
<dbReference type="WBParaSite" id="Gr19_v10_g5790.t1">
    <property type="protein sequence ID" value="Gr19_v10_g5790.t1"/>
    <property type="gene ID" value="Gr19_v10_g5790"/>
</dbReference>
<organism evidence="1 2">
    <name type="scientific">Globodera rostochiensis</name>
    <name type="common">Golden nematode worm</name>
    <name type="synonym">Heterodera rostochiensis</name>
    <dbReference type="NCBI Taxonomy" id="31243"/>
    <lineage>
        <taxon>Eukaryota</taxon>
        <taxon>Metazoa</taxon>
        <taxon>Ecdysozoa</taxon>
        <taxon>Nematoda</taxon>
        <taxon>Chromadorea</taxon>
        <taxon>Rhabditida</taxon>
        <taxon>Tylenchina</taxon>
        <taxon>Tylenchomorpha</taxon>
        <taxon>Tylenchoidea</taxon>
        <taxon>Heteroderidae</taxon>
        <taxon>Heteroderinae</taxon>
        <taxon>Globodera</taxon>
    </lineage>
</organism>
<proteinExistence type="predicted"/>
<dbReference type="Proteomes" id="UP000887572">
    <property type="component" value="Unplaced"/>
</dbReference>
<name>A0A914I0M2_GLORO</name>
<dbReference type="SUPFAM" id="SSF52540">
    <property type="entry name" value="P-loop containing nucleoside triphosphate hydrolases"/>
    <property type="match status" value="1"/>
</dbReference>
<protein>
    <submittedName>
        <fullName evidence="2">Zona occludens toxin N-terminal domain-containing protein</fullName>
    </submittedName>
</protein>
<keyword evidence="1" id="KW-1185">Reference proteome</keyword>
<accession>A0A914I0M2</accession>
<reference evidence="2" key="1">
    <citation type="submission" date="2022-11" db="UniProtKB">
        <authorList>
            <consortium name="WormBaseParasite"/>
        </authorList>
    </citation>
    <scope>IDENTIFICATION</scope>
</reference>